<evidence type="ECO:0000259" key="1">
    <source>
        <dbReference type="Pfam" id="PF05699"/>
    </source>
</evidence>
<evidence type="ECO:0000313" key="3">
    <source>
        <dbReference type="Proteomes" id="UP000027195"/>
    </source>
</evidence>
<dbReference type="HOGENOM" id="CLU_009123_9_2_1"/>
<feature type="non-terminal residue" evidence="2">
    <location>
        <position position="1"/>
    </location>
</feature>
<sequence>YPILYKIALDVLPIQASAVSCERIFSSSKETCTTRRNRLSPLMIEALQMLKFAFKQDRLDFTEGWTATEKEFGVGFGDEELSSDISLAQLRELISSGKIQELQDTVAKISVLVE</sequence>
<dbReference type="InterPro" id="IPR008906">
    <property type="entry name" value="HATC_C_dom"/>
</dbReference>
<dbReference type="Proteomes" id="UP000027195">
    <property type="component" value="Unassembled WGS sequence"/>
</dbReference>
<dbReference type="InterPro" id="IPR012337">
    <property type="entry name" value="RNaseH-like_sf"/>
</dbReference>
<dbReference type="AlphaFoldDB" id="A0A067M403"/>
<name>A0A067M403_BOTB1</name>
<keyword evidence="3" id="KW-1185">Reference proteome</keyword>
<evidence type="ECO:0000313" key="2">
    <source>
        <dbReference type="EMBL" id="KDQ06612.1"/>
    </source>
</evidence>
<dbReference type="InParanoid" id="A0A067M403"/>
<dbReference type="OrthoDB" id="3262464at2759"/>
<dbReference type="EMBL" id="KL198129">
    <property type="protein sequence ID" value="KDQ06612.1"/>
    <property type="molecule type" value="Genomic_DNA"/>
</dbReference>
<gene>
    <name evidence="2" type="ORF">BOTBODRAFT_121261</name>
</gene>
<dbReference type="GO" id="GO:0046983">
    <property type="term" value="F:protein dimerization activity"/>
    <property type="evidence" value="ECO:0007669"/>
    <property type="project" value="InterPro"/>
</dbReference>
<feature type="domain" description="HAT C-terminal dimerisation" evidence="1">
    <location>
        <begin position="1"/>
        <end position="51"/>
    </location>
</feature>
<dbReference type="Pfam" id="PF05699">
    <property type="entry name" value="Dimer_Tnp_hAT"/>
    <property type="match status" value="1"/>
</dbReference>
<protein>
    <recommendedName>
        <fullName evidence="1">HAT C-terminal dimerisation domain-containing protein</fullName>
    </recommendedName>
</protein>
<organism evidence="2 3">
    <name type="scientific">Botryobasidium botryosum (strain FD-172 SS1)</name>
    <dbReference type="NCBI Taxonomy" id="930990"/>
    <lineage>
        <taxon>Eukaryota</taxon>
        <taxon>Fungi</taxon>
        <taxon>Dikarya</taxon>
        <taxon>Basidiomycota</taxon>
        <taxon>Agaricomycotina</taxon>
        <taxon>Agaricomycetes</taxon>
        <taxon>Cantharellales</taxon>
        <taxon>Botryobasidiaceae</taxon>
        <taxon>Botryobasidium</taxon>
    </lineage>
</organism>
<reference evidence="3" key="1">
    <citation type="journal article" date="2014" name="Proc. Natl. Acad. Sci. U.S.A.">
        <title>Extensive sampling of basidiomycete genomes demonstrates inadequacy of the white-rot/brown-rot paradigm for wood decay fungi.</title>
        <authorList>
            <person name="Riley R."/>
            <person name="Salamov A.A."/>
            <person name="Brown D.W."/>
            <person name="Nagy L.G."/>
            <person name="Floudas D."/>
            <person name="Held B.W."/>
            <person name="Levasseur A."/>
            <person name="Lombard V."/>
            <person name="Morin E."/>
            <person name="Otillar R."/>
            <person name="Lindquist E.A."/>
            <person name="Sun H."/>
            <person name="LaButti K.M."/>
            <person name="Schmutz J."/>
            <person name="Jabbour D."/>
            <person name="Luo H."/>
            <person name="Baker S.E."/>
            <person name="Pisabarro A.G."/>
            <person name="Walton J.D."/>
            <person name="Blanchette R.A."/>
            <person name="Henrissat B."/>
            <person name="Martin F."/>
            <person name="Cullen D."/>
            <person name="Hibbett D.S."/>
            <person name="Grigoriev I.V."/>
        </authorList>
    </citation>
    <scope>NUCLEOTIDE SEQUENCE [LARGE SCALE GENOMIC DNA]</scope>
    <source>
        <strain evidence="3">FD-172 SS1</strain>
    </source>
</reference>
<dbReference type="SUPFAM" id="SSF53098">
    <property type="entry name" value="Ribonuclease H-like"/>
    <property type="match status" value="1"/>
</dbReference>
<accession>A0A067M403</accession>
<proteinExistence type="predicted"/>